<gene>
    <name evidence="1" type="ORF">FF36_02671</name>
</gene>
<evidence type="ECO:0000313" key="2">
    <source>
        <dbReference type="Proteomes" id="UP000032545"/>
    </source>
</evidence>
<comment type="caution">
    <text evidence="1">The sequence shown here is derived from an EMBL/GenBank/DDBJ whole genome shotgun (WGS) entry which is preliminary data.</text>
</comment>
<dbReference type="Proteomes" id="UP000032545">
    <property type="component" value="Unassembled WGS sequence"/>
</dbReference>
<dbReference type="AlphaFoldDB" id="A0A0D8BGG6"/>
<reference evidence="1 2" key="2">
    <citation type="journal article" date="2016" name="Genome Announc.">
        <title>Permanent Draft Genome Sequences for Two Variants of Frankia sp. Strain CpI1, the First Frankia Strain Isolated from Root Nodules of Comptonia peregrina.</title>
        <authorList>
            <person name="Oshone R."/>
            <person name="Hurst S.G.IV."/>
            <person name="Abebe-Akele F."/>
            <person name="Simpson S."/>
            <person name="Morris K."/>
            <person name="Thomas W.K."/>
            <person name="Tisa L.S."/>
        </authorList>
    </citation>
    <scope>NUCLEOTIDE SEQUENCE [LARGE SCALE GENOMIC DNA]</scope>
    <source>
        <strain evidence="2">CpI1-S</strain>
    </source>
</reference>
<sequence>ALADGFLDRQAPGLMAPEHTLTVHLTTTLPDTPTAIHTPDGGRLSLIDSIHALLNPEPHRGSRPEDQC</sequence>
<feature type="non-terminal residue" evidence="1">
    <location>
        <position position="1"/>
    </location>
</feature>
<reference evidence="2" key="1">
    <citation type="submission" date="2015-02" db="EMBL/GenBank/DDBJ databases">
        <title>Draft Genome of Frankia sp. CpI1-S.</title>
        <authorList>
            <person name="Oshone R.T."/>
            <person name="Ngom M."/>
            <person name="Ghodhbane-Gtari F."/>
            <person name="Gtari M."/>
            <person name="Morris K."/>
            <person name="Thomas K."/>
            <person name="Sen A."/>
            <person name="Tisa L.S."/>
        </authorList>
    </citation>
    <scope>NUCLEOTIDE SEQUENCE [LARGE SCALE GENOMIC DNA]</scope>
    <source>
        <strain evidence="2">CpI1-S</strain>
    </source>
</reference>
<name>A0A0D8BGG6_9ACTN</name>
<dbReference type="PATRIC" id="fig|1502723.3.peg.1789"/>
<protein>
    <submittedName>
        <fullName evidence="1">Uncharacterized protein</fullName>
    </submittedName>
</protein>
<proteinExistence type="predicted"/>
<evidence type="ECO:0000313" key="1">
    <source>
        <dbReference type="EMBL" id="KJE23069.1"/>
    </source>
</evidence>
<organism evidence="1 2">
    <name type="scientific">Frankia torreyi</name>
    <dbReference type="NCBI Taxonomy" id="1856"/>
    <lineage>
        <taxon>Bacteria</taxon>
        <taxon>Bacillati</taxon>
        <taxon>Actinomycetota</taxon>
        <taxon>Actinomycetes</taxon>
        <taxon>Frankiales</taxon>
        <taxon>Frankiaceae</taxon>
        <taxon>Frankia</taxon>
    </lineage>
</organism>
<dbReference type="EMBL" id="JYFN01000017">
    <property type="protein sequence ID" value="KJE23069.1"/>
    <property type="molecule type" value="Genomic_DNA"/>
</dbReference>
<keyword evidence="2" id="KW-1185">Reference proteome</keyword>
<accession>A0A0D8BGG6</accession>
<dbReference type="RefSeq" id="WP_131669474.1">
    <property type="nucleotide sequence ID" value="NZ_JYFN01000017.1"/>
</dbReference>